<dbReference type="InterPro" id="IPR006311">
    <property type="entry name" value="TAT_signal"/>
</dbReference>
<dbReference type="RefSeq" id="WP_072625664.1">
    <property type="nucleotide sequence ID" value="NZ_CP013290.1"/>
</dbReference>
<dbReference type="Proteomes" id="UP000182938">
    <property type="component" value="Chromosome"/>
</dbReference>
<dbReference type="InterPro" id="IPR018946">
    <property type="entry name" value="PhoD-like_MPP"/>
</dbReference>
<evidence type="ECO:0000259" key="2">
    <source>
        <dbReference type="Pfam" id="PF09423"/>
    </source>
</evidence>
<dbReference type="InterPro" id="IPR029052">
    <property type="entry name" value="Metallo-depent_PP-like"/>
</dbReference>
<dbReference type="SUPFAM" id="SSF56300">
    <property type="entry name" value="Metallo-dependent phosphatases"/>
    <property type="match status" value="1"/>
</dbReference>
<dbReference type="KEGG" id="jte:ASJ30_14100"/>
<sequence>MTLSRRHVLAGGIAAGATTIAISPASAAPLLTAAGPVRTSPFALGIASGDPTPSGVVLWTRLAVEPLAADGRGGMPARDITVQWEVADNARMHRPVARGAARARAADAHSVHVEVEGLRSGREYWYRFRVDGHLSRVGRTRTAPRRDEMPATLAMSAASCANWEAGFFTAYRHLADDEPDLVLHLGDYQYEGKGTTNPAAPRVHAGSETVTLEGYRLRHAQYKTDPDLQTAHAIAPWLVVWDDHEVDNNWAAGVPQDAKAPEWNHTPERFLARRANAFRAYYENMPLRRSSIPSGPDMQIFRRLGWGRLASFHMLDTRQYRDDQACDDGWDTNCAGALDPSRTITGSAQEQWLREGFSRSGARWDFLGQQVFFTQRDGKIEQELLHTSNDAWDGYVGSRDRITRAWMDAGVRNPVVLTGDVHKHWAADVKTDYADPDAPVVGTELVASSITSGGNGNTAWSDPIMEWNPHLRFSGDLRGYLRTTVTPAGLRADFRSVDRVTTRGGAVATQASFEVADGQRGLQAVG</sequence>
<dbReference type="CDD" id="cd07389">
    <property type="entry name" value="MPP_PhoD"/>
    <property type="match status" value="1"/>
</dbReference>
<dbReference type="Pfam" id="PF09423">
    <property type="entry name" value="PhoD"/>
    <property type="match status" value="1"/>
</dbReference>
<evidence type="ECO:0000313" key="5">
    <source>
        <dbReference type="Proteomes" id="UP000182938"/>
    </source>
</evidence>
<dbReference type="EMBL" id="CP013290">
    <property type="protein sequence ID" value="APH02523.1"/>
    <property type="molecule type" value="Genomic_DNA"/>
</dbReference>
<dbReference type="Pfam" id="PF16655">
    <property type="entry name" value="PhoD_N"/>
    <property type="match status" value="1"/>
</dbReference>
<gene>
    <name evidence="4" type="ORF">ASJ30_14100</name>
</gene>
<organism evidence="4 5">
    <name type="scientific">Janibacter indicus</name>
    <dbReference type="NCBI Taxonomy" id="857417"/>
    <lineage>
        <taxon>Bacteria</taxon>
        <taxon>Bacillati</taxon>
        <taxon>Actinomycetota</taxon>
        <taxon>Actinomycetes</taxon>
        <taxon>Micrococcales</taxon>
        <taxon>Intrasporangiaceae</taxon>
        <taxon>Janibacter</taxon>
    </lineage>
</organism>
<dbReference type="PANTHER" id="PTHR43606:SF2">
    <property type="entry name" value="ALKALINE PHOSPHATASE FAMILY PROTEIN (AFU_ORTHOLOGUE AFUA_5G03860)"/>
    <property type="match status" value="1"/>
</dbReference>
<accession>A0A1L3MJG2</accession>
<evidence type="ECO:0000256" key="1">
    <source>
        <dbReference type="SAM" id="SignalP"/>
    </source>
</evidence>
<reference evidence="4 5" key="1">
    <citation type="submission" date="2015-11" db="EMBL/GenBank/DDBJ databases">
        <authorList>
            <person name="Zhang Y."/>
            <person name="Guo Z."/>
        </authorList>
    </citation>
    <scope>NUCLEOTIDE SEQUENCE [LARGE SCALE GENOMIC DNA]</scope>
    <source>
        <strain evidence="4 5">YFY001</strain>
    </source>
</reference>
<dbReference type="InterPro" id="IPR052900">
    <property type="entry name" value="Phospholipid_Metab_Enz"/>
</dbReference>
<dbReference type="PROSITE" id="PS51318">
    <property type="entry name" value="TAT"/>
    <property type="match status" value="1"/>
</dbReference>
<dbReference type="AlphaFoldDB" id="A0A1L3MJG2"/>
<keyword evidence="5" id="KW-1185">Reference proteome</keyword>
<protein>
    <submittedName>
        <fullName evidence="4">Alkaline phosphatase</fullName>
    </submittedName>
</protein>
<evidence type="ECO:0000313" key="4">
    <source>
        <dbReference type="EMBL" id="APH02523.1"/>
    </source>
</evidence>
<keyword evidence="1" id="KW-0732">Signal</keyword>
<feature type="domain" description="Phospholipase D N-terminal" evidence="3">
    <location>
        <begin position="44"/>
        <end position="142"/>
    </location>
</feature>
<feature type="chain" id="PRO_5011978559" evidence="1">
    <location>
        <begin position="28"/>
        <end position="526"/>
    </location>
</feature>
<feature type="domain" description="PhoD-like phosphatase metallophosphatase" evidence="2">
    <location>
        <begin position="157"/>
        <end position="494"/>
    </location>
</feature>
<dbReference type="InterPro" id="IPR032093">
    <property type="entry name" value="PhoD_N"/>
</dbReference>
<evidence type="ECO:0000259" key="3">
    <source>
        <dbReference type="Pfam" id="PF16655"/>
    </source>
</evidence>
<dbReference type="InterPro" id="IPR038607">
    <property type="entry name" value="PhoD-like_sf"/>
</dbReference>
<dbReference type="Gene3D" id="2.60.40.380">
    <property type="entry name" value="Purple acid phosphatase-like, N-terminal"/>
    <property type="match status" value="1"/>
</dbReference>
<proteinExistence type="predicted"/>
<dbReference type="PANTHER" id="PTHR43606">
    <property type="entry name" value="PHOSPHATASE, PUTATIVE (AFU_ORTHOLOGUE AFUA_6G08710)-RELATED"/>
    <property type="match status" value="1"/>
</dbReference>
<name>A0A1L3MJG2_9MICO</name>
<feature type="signal peptide" evidence="1">
    <location>
        <begin position="1"/>
        <end position="27"/>
    </location>
</feature>
<dbReference type="Gene3D" id="3.60.21.70">
    <property type="entry name" value="PhoD-like phosphatase"/>
    <property type="match status" value="1"/>
</dbReference>